<dbReference type="EMBL" id="BAAAPF010000135">
    <property type="protein sequence ID" value="GAA2131074.1"/>
    <property type="molecule type" value="Genomic_DNA"/>
</dbReference>
<protein>
    <recommendedName>
        <fullName evidence="6">LPXTG cell wall anchor domain-containing protein</fullName>
    </recommendedName>
</protein>
<feature type="region of interest" description="Disordered" evidence="1">
    <location>
        <begin position="133"/>
        <end position="202"/>
    </location>
</feature>
<sequence>MRTIASVGAVAAAAAASLLLSAPSALATDTYTVELRQELPRTTATTSGGVPQEKECPGVPRDQDGWHFVLPGNSSEFVKLTVTFEPGGEQVITEFGPPSGKHANVASAPGAQLTSAVAEVEGGKLELFNLSHTCPTMENPTESPSPSTSMPATDTPTDQASEPAGEPSEGGASGGSDADATPSASSAPGAQGGGDDSDGLAATGASVTGVSVVAAGLLGLGGYLVLRRRGLGRQS</sequence>
<evidence type="ECO:0000256" key="2">
    <source>
        <dbReference type="SAM" id="Phobius"/>
    </source>
</evidence>
<keyword evidence="2" id="KW-0472">Membrane</keyword>
<keyword evidence="2" id="KW-1133">Transmembrane helix</keyword>
<keyword evidence="2" id="KW-0812">Transmembrane</keyword>
<name>A0ABP5KDS4_9ACTN</name>
<reference evidence="5" key="1">
    <citation type="journal article" date="2019" name="Int. J. Syst. Evol. Microbiol.">
        <title>The Global Catalogue of Microorganisms (GCM) 10K type strain sequencing project: providing services to taxonomists for standard genome sequencing and annotation.</title>
        <authorList>
            <consortium name="The Broad Institute Genomics Platform"/>
            <consortium name="The Broad Institute Genome Sequencing Center for Infectious Disease"/>
            <person name="Wu L."/>
            <person name="Ma J."/>
        </authorList>
    </citation>
    <scope>NUCLEOTIDE SEQUENCE [LARGE SCALE GENOMIC DNA]</scope>
    <source>
        <strain evidence="5">JCM 15481</strain>
    </source>
</reference>
<feature type="signal peptide" evidence="3">
    <location>
        <begin position="1"/>
        <end position="27"/>
    </location>
</feature>
<evidence type="ECO:0000256" key="3">
    <source>
        <dbReference type="SAM" id="SignalP"/>
    </source>
</evidence>
<proteinExistence type="predicted"/>
<gene>
    <name evidence="4" type="ORF">GCM10009802_39230</name>
</gene>
<organism evidence="4 5">
    <name type="scientific">Streptomyces synnematoformans</name>
    <dbReference type="NCBI Taxonomy" id="415721"/>
    <lineage>
        <taxon>Bacteria</taxon>
        <taxon>Bacillati</taxon>
        <taxon>Actinomycetota</taxon>
        <taxon>Actinomycetes</taxon>
        <taxon>Kitasatosporales</taxon>
        <taxon>Streptomycetaceae</taxon>
        <taxon>Streptomyces</taxon>
    </lineage>
</organism>
<feature type="compositionally biased region" description="Low complexity" evidence="1">
    <location>
        <begin position="135"/>
        <end position="189"/>
    </location>
</feature>
<keyword evidence="3" id="KW-0732">Signal</keyword>
<feature type="compositionally biased region" description="Polar residues" evidence="1">
    <location>
        <begin position="40"/>
        <end position="49"/>
    </location>
</feature>
<evidence type="ECO:0000313" key="5">
    <source>
        <dbReference type="Proteomes" id="UP001500443"/>
    </source>
</evidence>
<feature type="transmembrane region" description="Helical" evidence="2">
    <location>
        <begin position="207"/>
        <end position="226"/>
    </location>
</feature>
<feature type="region of interest" description="Disordered" evidence="1">
    <location>
        <begin position="40"/>
        <end position="59"/>
    </location>
</feature>
<feature type="chain" id="PRO_5045670610" description="LPXTG cell wall anchor domain-containing protein" evidence="3">
    <location>
        <begin position="28"/>
        <end position="235"/>
    </location>
</feature>
<evidence type="ECO:0000313" key="4">
    <source>
        <dbReference type="EMBL" id="GAA2131074.1"/>
    </source>
</evidence>
<accession>A0ABP5KDS4</accession>
<keyword evidence="5" id="KW-1185">Reference proteome</keyword>
<evidence type="ECO:0000256" key="1">
    <source>
        <dbReference type="SAM" id="MobiDB-lite"/>
    </source>
</evidence>
<dbReference type="RefSeq" id="WP_344291306.1">
    <property type="nucleotide sequence ID" value="NZ_BAAAPF010000135.1"/>
</dbReference>
<comment type="caution">
    <text evidence="4">The sequence shown here is derived from an EMBL/GenBank/DDBJ whole genome shotgun (WGS) entry which is preliminary data.</text>
</comment>
<evidence type="ECO:0008006" key="6">
    <source>
        <dbReference type="Google" id="ProtNLM"/>
    </source>
</evidence>
<dbReference type="Proteomes" id="UP001500443">
    <property type="component" value="Unassembled WGS sequence"/>
</dbReference>